<dbReference type="AlphaFoldDB" id="A0A5C6C0D1"/>
<sequence length="173" mass="18449">MSGNPVIGKDCVLASFPISGWASPVYSTVENAKNVSQPGVTKNMISLMARSSGGWDLKGAGFKSMDLQFGYLYETEDTVLAMLRDSYVNDTIIGFAVLDGPSDGVHPEGTDAGDAYDVEGWKFAGMVSEFPTGEELEEGKTYDIKVDAARYKLSGTLLLPTWVTIAGTVDAGE</sequence>
<proteinExistence type="predicted"/>
<keyword evidence="2" id="KW-1185">Reference proteome</keyword>
<evidence type="ECO:0008006" key="3">
    <source>
        <dbReference type="Google" id="ProtNLM"/>
    </source>
</evidence>
<evidence type="ECO:0000313" key="2">
    <source>
        <dbReference type="Proteomes" id="UP000319908"/>
    </source>
</evidence>
<reference evidence="1 2" key="1">
    <citation type="journal article" date="2020" name="Antonie Van Leeuwenhoek">
        <title>Rhodopirellula heiligendammensis sp. nov., Rhodopirellula pilleata sp. nov., and Rhodopirellula solitaria sp. nov. isolated from natural or artificial marine surfaces in Northern Germany and California, USA, and emended description of the genus Rhodopirellula.</title>
        <authorList>
            <person name="Kallscheuer N."/>
            <person name="Wiegand S."/>
            <person name="Jogler M."/>
            <person name="Boedeker C."/>
            <person name="Peeters S.H."/>
            <person name="Rast P."/>
            <person name="Heuer A."/>
            <person name="Jetten M.S.M."/>
            <person name="Rohde M."/>
            <person name="Jogler C."/>
        </authorList>
    </citation>
    <scope>NUCLEOTIDE SEQUENCE [LARGE SCALE GENOMIC DNA]</scope>
    <source>
        <strain evidence="1 2">Poly21</strain>
    </source>
</reference>
<protein>
    <recommendedName>
        <fullName evidence="3">Phage major tail protein 2</fullName>
    </recommendedName>
</protein>
<evidence type="ECO:0000313" key="1">
    <source>
        <dbReference type="EMBL" id="TWU17990.1"/>
    </source>
</evidence>
<name>A0A5C6C0D1_9BACT</name>
<dbReference type="OrthoDB" id="274082at2"/>
<dbReference type="RefSeq" id="WP_146404986.1">
    <property type="nucleotide sequence ID" value="NZ_SJPU01000001.1"/>
</dbReference>
<gene>
    <name evidence="1" type="ORF">Poly21_01430</name>
</gene>
<comment type="caution">
    <text evidence="1">The sequence shown here is derived from an EMBL/GenBank/DDBJ whole genome shotgun (WGS) entry which is preliminary data.</text>
</comment>
<organism evidence="1 2">
    <name type="scientific">Allorhodopirellula heiligendammensis</name>
    <dbReference type="NCBI Taxonomy" id="2714739"/>
    <lineage>
        <taxon>Bacteria</taxon>
        <taxon>Pseudomonadati</taxon>
        <taxon>Planctomycetota</taxon>
        <taxon>Planctomycetia</taxon>
        <taxon>Pirellulales</taxon>
        <taxon>Pirellulaceae</taxon>
        <taxon>Allorhodopirellula</taxon>
    </lineage>
</organism>
<dbReference type="Proteomes" id="UP000319908">
    <property type="component" value="Unassembled WGS sequence"/>
</dbReference>
<dbReference type="EMBL" id="SJPU01000001">
    <property type="protein sequence ID" value="TWU17990.1"/>
    <property type="molecule type" value="Genomic_DNA"/>
</dbReference>
<accession>A0A5C6C0D1</accession>